<dbReference type="Pfam" id="PF13884">
    <property type="entry name" value="Peptidase_S74"/>
    <property type="match status" value="1"/>
</dbReference>
<sequence length="894" mass="92721">MKTQLIIAIALLASLTAVAQQGINYKALIKDNLGNVVANQSIDVQFAILEGATTVYQEDHTVDTDSNGLIILNIGEGTTSDVFSAIDWGADNHFLNVQIDTGSGLVDLGTSQFKAVPYALNAANVSGLEALDEGNGIGWRFIGRNEANYGNIGLNAADFSYSDFVSNIYGATGNYSTSMGYLTTASGERSTAVGSVTTASAANSAAMGYGTLADDFNSLVVGTFNENSTSSTTLFQVGNGTDINDRSNAFVVEREGMITAPSLDVEEITDPKSLVTKEYFDANGSASTGLEAIDEGNGIGWRFIDRDPANYGNIGQNAVDLSISSNSSSNFGATGNYAIAFGAVVTASGIGSIAGGTGSIASGLSSIALGINSQATGDNAIALGDSAEASGADAIALGNSNAVGNGSLSFGFLSSANGRFSTAIGSGLIVNAFNSMSIGQLNIGGGNPESWIPTDPLFEIGNSTDPSNRSNALTVLKNGTITAPSFDITEIADPKALITKEYLEANVLSASGLRAIDEGNGIGWRLIGRIPNNYNNIGKDAVDFSTGTSIAPSGASGDNSFSMGSLNYSSGNYSFSFGFQCSATNDYSLAFGLYANATGTNSISIGYNNRANGSYSVALGYNTEANQTYAVAMGESTVSSGISSVAMGAETTASGNGSFAMGDSNIASGNTSVALGIITQASGDYSLAMGNNVQVSSFAASALGYNLINDDSYATVVGQNNDNTTTSSALFQVGNGVSTANRTNAFTVFRNGTATLAGTLTQSSDRRLKQDIIELDYGLNEVLQLKPVSYHWKKHPDQPKSLGLIAQEVQPIIKEIVHIAEDKDNTLSISYTELIPVLIKAMQEQQAIIDNQKQTIQSQVQASSEQTALLQTLLDRVEALEKQAISSDIELVKN</sequence>
<dbReference type="SUPFAM" id="SSF101967">
    <property type="entry name" value="Adhesin YadA, collagen-binding domain"/>
    <property type="match status" value="4"/>
</dbReference>
<dbReference type="PROSITE" id="PS51688">
    <property type="entry name" value="ICA"/>
    <property type="match status" value="1"/>
</dbReference>
<comment type="caution">
    <text evidence="3">The sequence shown here is derived from an EMBL/GenBank/DDBJ whole genome shotgun (WGS) entry which is preliminary data.</text>
</comment>
<dbReference type="AlphaFoldDB" id="A0A316DP11"/>
<reference evidence="3 4" key="1">
    <citation type="submission" date="2018-05" db="EMBL/GenBank/DDBJ databases">
        <title>Genomic Encyclopedia of Archaeal and Bacterial Type Strains, Phase II (KMG-II): from individual species to whole genera.</title>
        <authorList>
            <person name="Goeker M."/>
        </authorList>
    </citation>
    <scope>NUCLEOTIDE SEQUENCE [LARGE SCALE GENOMIC DNA]</scope>
    <source>
        <strain evidence="3 4">DSM 22637</strain>
    </source>
</reference>
<proteinExistence type="predicted"/>
<dbReference type="InterPro" id="IPR030392">
    <property type="entry name" value="S74_ICA"/>
</dbReference>
<feature type="signal peptide" evidence="1">
    <location>
        <begin position="1"/>
        <end position="19"/>
    </location>
</feature>
<evidence type="ECO:0000256" key="1">
    <source>
        <dbReference type="SAM" id="SignalP"/>
    </source>
</evidence>
<dbReference type="Pfam" id="PF05658">
    <property type="entry name" value="YadA_head"/>
    <property type="match status" value="8"/>
</dbReference>
<dbReference type="CDD" id="cd12820">
    <property type="entry name" value="LbR_YadA-like"/>
    <property type="match status" value="2"/>
</dbReference>
<organism evidence="3 4">
    <name type="scientific">Xanthomarina spongicola</name>
    <dbReference type="NCBI Taxonomy" id="570520"/>
    <lineage>
        <taxon>Bacteria</taxon>
        <taxon>Pseudomonadati</taxon>
        <taxon>Bacteroidota</taxon>
        <taxon>Flavobacteriia</taxon>
        <taxon>Flavobacteriales</taxon>
        <taxon>Flavobacteriaceae</taxon>
        <taxon>Xanthomarina</taxon>
    </lineage>
</organism>
<protein>
    <submittedName>
        <fullName evidence="3">Trimeric autotransporter adhesin</fullName>
    </submittedName>
</protein>
<keyword evidence="1" id="KW-0732">Signal</keyword>
<dbReference type="InterPro" id="IPR011049">
    <property type="entry name" value="Serralysin-like_metalloprot_C"/>
</dbReference>
<accession>A0A316DP11</accession>
<evidence type="ECO:0000313" key="4">
    <source>
        <dbReference type="Proteomes" id="UP000245430"/>
    </source>
</evidence>
<dbReference type="GO" id="GO:0019867">
    <property type="term" value="C:outer membrane"/>
    <property type="evidence" value="ECO:0007669"/>
    <property type="project" value="InterPro"/>
</dbReference>
<dbReference type="RefSeq" id="WP_109681559.1">
    <property type="nucleotide sequence ID" value="NZ_QGGP01000002.1"/>
</dbReference>
<dbReference type="Proteomes" id="UP000245430">
    <property type="component" value="Unassembled WGS sequence"/>
</dbReference>
<gene>
    <name evidence="3" type="ORF">LX78_01025</name>
</gene>
<evidence type="ECO:0000259" key="2">
    <source>
        <dbReference type="PROSITE" id="PS51688"/>
    </source>
</evidence>
<feature type="domain" description="Peptidase S74" evidence="2">
    <location>
        <begin position="764"/>
        <end position="856"/>
    </location>
</feature>
<dbReference type="Gene3D" id="2.150.10.10">
    <property type="entry name" value="Serralysin-like metalloprotease, C-terminal"/>
    <property type="match status" value="5"/>
</dbReference>
<dbReference type="InterPro" id="IPR008640">
    <property type="entry name" value="Adhesin_Head_dom"/>
</dbReference>
<dbReference type="OrthoDB" id="1183114at2"/>
<evidence type="ECO:0000313" key="3">
    <source>
        <dbReference type="EMBL" id="PWK19675.1"/>
    </source>
</evidence>
<dbReference type="EMBL" id="QGGP01000002">
    <property type="protein sequence ID" value="PWK19675.1"/>
    <property type="molecule type" value="Genomic_DNA"/>
</dbReference>
<feature type="chain" id="PRO_5016406910" evidence="1">
    <location>
        <begin position="20"/>
        <end position="894"/>
    </location>
</feature>
<name>A0A316DP11_9FLAO</name>
<keyword evidence="4" id="KW-1185">Reference proteome</keyword>